<dbReference type="RefSeq" id="WP_076760198.1">
    <property type="nucleotide sequence ID" value="NZ_JARMDZ010000020.1"/>
</dbReference>
<dbReference type="GO" id="GO:0006352">
    <property type="term" value="P:DNA-templated transcription initiation"/>
    <property type="evidence" value="ECO:0007669"/>
    <property type="project" value="InterPro"/>
</dbReference>
<comment type="caution">
    <text evidence="4">The sequence shown here is derived from an EMBL/GenBank/DDBJ whole genome shotgun (WGS) entry which is preliminary data.</text>
</comment>
<dbReference type="Pfam" id="PF04542">
    <property type="entry name" value="Sigma70_r2"/>
    <property type="match status" value="1"/>
</dbReference>
<dbReference type="SUPFAM" id="SSF88659">
    <property type="entry name" value="Sigma3 and sigma4 domains of RNA polymerase sigma factors"/>
    <property type="match status" value="1"/>
</dbReference>
<protein>
    <submittedName>
        <fullName evidence="4">RNA polymerase sigma-70 factor</fullName>
    </submittedName>
</protein>
<name>A0A1R1S260_9BACI</name>
<comment type="subunit">
    <text evidence="1">Interacts transiently with the RNA polymerase catalytic core formed by RpoA, RpoB, RpoC and RpoZ (2 alpha, 1 beta, 1 beta' and 1 omega subunit) to form the RNA polymerase holoenzyme that can initiate transcription.</text>
</comment>
<dbReference type="InterPro" id="IPR007627">
    <property type="entry name" value="RNA_pol_sigma70_r2"/>
</dbReference>
<evidence type="ECO:0000256" key="1">
    <source>
        <dbReference type="ARBA" id="ARBA00011344"/>
    </source>
</evidence>
<dbReference type="InterPro" id="IPR014284">
    <property type="entry name" value="RNA_pol_sigma-70_dom"/>
</dbReference>
<accession>A0A1R1S260</accession>
<sequence length="285" mass="32962">MEYYQTYRSLLFSIAYRMIGSIQDAEDMVQELFADLQEKDISQMEHVQSYLTKSITNRCINFLNSARNKREVYVGEWLPEPQVMLSDQNPADFVEKKEMVSYAFMVIMSRLNPVERAVFMFREVFGYQYKEISSIIGKSEASCRKIYSRLQNKLEMDISALSKPEEEQQLAELFIDSAKTGDFKEFARRLTEEAVLFTDGGGKVRSALRPIYGRSRIFAFFTGIVSKGRFTGRFVPAEINGQKGVLIVRNNRPIYIICFAWNPEGNSIKNVYIVSNPDKLKQIKM</sequence>
<feature type="domain" description="RNA polymerase sigma-70 region 2" evidence="2">
    <location>
        <begin position="4"/>
        <end position="67"/>
    </location>
</feature>
<dbReference type="Pfam" id="PF08281">
    <property type="entry name" value="Sigma70_r4_2"/>
    <property type="match status" value="1"/>
</dbReference>
<dbReference type="Gene3D" id="1.10.10.10">
    <property type="entry name" value="Winged helix-like DNA-binding domain superfamily/Winged helix DNA-binding domain"/>
    <property type="match status" value="1"/>
</dbReference>
<dbReference type="InterPro" id="IPR014303">
    <property type="entry name" value="RNA_pol_sigma-70_ECF"/>
</dbReference>
<feature type="domain" description="RNA polymerase sigma factor 70 region 4 type 2" evidence="3">
    <location>
        <begin position="105"/>
        <end position="149"/>
    </location>
</feature>
<dbReference type="Gene3D" id="1.10.1740.10">
    <property type="match status" value="1"/>
</dbReference>
<dbReference type="InterPro" id="IPR013325">
    <property type="entry name" value="RNA_pol_sigma_r2"/>
</dbReference>
<gene>
    <name evidence="4" type="ORF">BW143_07220</name>
</gene>
<keyword evidence="5" id="KW-1185">Reference proteome</keyword>
<reference evidence="4 5" key="1">
    <citation type="submission" date="2017-01" db="EMBL/GenBank/DDBJ databases">
        <title>Bacillus phylogenomics.</title>
        <authorList>
            <person name="Dunlap C."/>
        </authorList>
    </citation>
    <scope>NUCLEOTIDE SEQUENCE [LARGE SCALE GENOMIC DNA]</scope>
    <source>
        <strain evidence="4 5">NRRL B-41282</strain>
    </source>
</reference>
<dbReference type="GO" id="GO:0016987">
    <property type="term" value="F:sigma factor activity"/>
    <property type="evidence" value="ECO:0007669"/>
    <property type="project" value="InterPro"/>
</dbReference>
<evidence type="ECO:0000313" key="5">
    <source>
        <dbReference type="Proteomes" id="UP000187367"/>
    </source>
</evidence>
<dbReference type="NCBIfam" id="TIGR02957">
    <property type="entry name" value="SigX4"/>
    <property type="match status" value="1"/>
</dbReference>
<dbReference type="Proteomes" id="UP000187367">
    <property type="component" value="Unassembled WGS sequence"/>
</dbReference>
<dbReference type="SUPFAM" id="SSF88946">
    <property type="entry name" value="Sigma2 domain of RNA polymerase sigma factors"/>
    <property type="match status" value="1"/>
</dbReference>
<dbReference type="AlphaFoldDB" id="A0A1R1S260"/>
<dbReference type="InterPro" id="IPR013249">
    <property type="entry name" value="RNA_pol_sigma70_r4_t2"/>
</dbReference>
<accession>A0A1R1QQR2</accession>
<dbReference type="InterPro" id="IPR052704">
    <property type="entry name" value="ECF_Sigma-70_Domain"/>
</dbReference>
<dbReference type="PANTHER" id="PTHR30173">
    <property type="entry name" value="SIGMA 19 FACTOR"/>
    <property type="match status" value="1"/>
</dbReference>
<evidence type="ECO:0000259" key="3">
    <source>
        <dbReference type="Pfam" id="PF08281"/>
    </source>
</evidence>
<dbReference type="PANTHER" id="PTHR30173:SF36">
    <property type="entry name" value="ECF RNA POLYMERASE SIGMA FACTOR SIGJ"/>
    <property type="match status" value="1"/>
</dbReference>
<dbReference type="NCBIfam" id="TIGR02937">
    <property type="entry name" value="sigma70-ECF"/>
    <property type="match status" value="1"/>
</dbReference>
<dbReference type="InterPro" id="IPR036388">
    <property type="entry name" value="WH-like_DNA-bd_sf"/>
</dbReference>
<dbReference type="InterPro" id="IPR032710">
    <property type="entry name" value="NTF2-like_dom_sf"/>
</dbReference>
<proteinExistence type="predicted"/>
<evidence type="ECO:0000259" key="2">
    <source>
        <dbReference type="Pfam" id="PF04542"/>
    </source>
</evidence>
<dbReference type="GO" id="GO:0003677">
    <property type="term" value="F:DNA binding"/>
    <property type="evidence" value="ECO:0007669"/>
    <property type="project" value="InterPro"/>
</dbReference>
<dbReference type="EMBL" id="MTJL01000011">
    <property type="protein sequence ID" value="OMI06987.1"/>
    <property type="molecule type" value="Genomic_DNA"/>
</dbReference>
<dbReference type="InterPro" id="IPR013324">
    <property type="entry name" value="RNA_pol_sigma_r3/r4-like"/>
</dbReference>
<evidence type="ECO:0000313" key="4">
    <source>
        <dbReference type="EMBL" id="OMI06987.1"/>
    </source>
</evidence>
<organism evidence="4 5">
    <name type="scientific">Bacillus swezeyi</name>
    <dbReference type="NCBI Taxonomy" id="1925020"/>
    <lineage>
        <taxon>Bacteria</taxon>
        <taxon>Bacillati</taxon>
        <taxon>Bacillota</taxon>
        <taxon>Bacilli</taxon>
        <taxon>Bacillales</taxon>
        <taxon>Bacillaceae</taxon>
        <taxon>Bacillus</taxon>
    </lineage>
</organism>
<dbReference type="OrthoDB" id="3211555at2"/>
<dbReference type="SUPFAM" id="SSF54427">
    <property type="entry name" value="NTF2-like"/>
    <property type="match status" value="1"/>
</dbReference>